<name>A0A1G4BB68_9PEZI</name>
<dbReference type="EMBL" id="MJBS01000044">
    <property type="protein sequence ID" value="OHE98585.1"/>
    <property type="molecule type" value="Genomic_DNA"/>
</dbReference>
<proteinExistence type="predicted"/>
<keyword evidence="1" id="KW-0560">Oxidoreductase</keyword>
<dbReference type="Proteomes" id="UP000176998">
    <property type="component" value="Unassembled WGS sequence"/>
</dbReference>
<dbReference type="GeneID" id="34559188"/>
<reference evidence="3 4" key="1">
    <citation type="submission" date="2016-09" db="EMBL/GenBank/DDBJ databases">
        <authorList>
            <person name="Capua I."/>
            <person name="De Benedictis P."/>
            <person name="Joannis T."/>
            <person name="Lombin L.H."/>
            <person name="Cattoli G."/>
        </authorList>
    </citation>
    <scope>NUCLEOTIDE SEQUENCE [LARGE SCALE GENOMIC DNA]</scope>
    <source>
        <strain evidence="3 4">IMI 309357</strain>
    </source>
</reference>
<protein>
    <submittedName>
        <fullName evidence="3">Malate dehydrogenase</fullName>
    </submittedName>
</protein>
<evidence type="ECO:0000313" key="3">
    <source>
        <dbReference type="EMBL" id="OHE98585.1"/>
    </source>
</evidence>
<sequence>MAVPWITALRVVPSKSLLVTDLRLYDVVHAVGVAIDLDFFDTPSIMKGYLPKNNGLQKSLTAAGVVLISVEIARKPDVTRDEKTINPEITVDCRSCSVQSQSIEFQFGGDEIAKAKAGASSATTCMAYADFRCFSDYEKGLLKVAVELVSQEGKSKGEDFIQLQAQ</sequence>
<dbReference type="PANTHER" id="PTHR11540">
    <property type="entry name" value="MALATE AND LACTATE DEHYDROGENASE"/>
    <property type="match status" value="1"/>
</dbReference>
<dbReference type="GO" id="GO:0005829">
    <property type="term" value="C:cytosol"/>
    <property type="evidence" value="ECO:0007669"/>
    <property type="project" value="TreeGrafter"/>
</dbReference>
<keyword evidence="2" id="KW-0520">NAD</keyword>
<gene>
    <name evidence="3" type="ORF">CORC01_06036</name>
</gene>
<dbReference type="Gene3D" id="3.90.110.10">
    <property type="entry name" value="Lactate dehydrogenase/glycoside hydrolase, family 4, C-terminal"/>
    <property type="match status" value="1"/>
</dbReference>
<keyword evidence="4" id="KW-1185">Reference proteome</keyword>
<dbReference type="InterPro" id="IPR015955">
    <property type="entry name" value="Lactate_DH/Glyco_Ohase_4_C"/>
</dbReference>
<evidence type="ECO:0000256" key="1">
    <source>
        <dbReference type="ARBA" id="ARBA00023002"/>
    </source>
</evidence>
<dbReference type="AlphaFoldDB" id="A0A1G4BB68"/>
<comment type="caution">
    <text evidence="3">The sequence shown here is derived from an EMBL/GenBank/DDBJ whole genome shotgun (WGS) entry which is preliminary data.</text>
</comment>
<dbReference type="OrthoDB" id="755699at2759"/>
<evidence type="ECO:0000313" key="4">
    <source>
        <dbReference type="Proteomes" id="UP000176998"/>
    </source>
</evidence>
<dbReference type="STRING" id="1209926.A0A1G4BB68"/>
<accession>A0A1G4BB68</accession>
<dbReference type="PANTHER" id="PTHR11540:SF16">
    <property type="entry name" value="MALATE DEHYDROGENASE, MITOCHONDRIAL"/>
    <property type="match status" value="1"/>
</dbReference>
<evidence type="ECO:0000256" key="2">
    <source>
        <dbReference type="ARBA" id="ARBA00023027"/>
    </source>
</evidence>
<dbReference type="RefSeq" id="XP_022475734.1">
    <property type="nucleotide sequence ID" value="XM_022617678.1"/>
</dbReference>
<dbReference type="GO" id="GO:0030060">
    <property type="term" value="F:L-malate dehydrogenase (NAD+) activity"/>
    <property type="evidence" value="ECO:0007669"/>
    <property type="project" value="TreeGrafter"/>
</dbReference>
<organism evidence="3 4">
    <name type="scientific">Colletotrichum orchidophilum</name>
    <dbReference type="NCBI Taxonomy" id="1209926"/>
    <lineage>
        <taxon>Eukaryota</taxon>
        <taxon>Fungi</taxon>
        <taxon>Dikarya</taxon>
        <taxon>Ascomycota</taxon>
        <taxon>Pezizomycotina</taxon>
        <taxon>Sordariomycetes</taxon>
        <taxon>Hypocreomycetidae</taxon>
        <taxon>Glomerellales</taxon>
        <taxon>Glomerellaceae</taxon>
        <taxon>Colletotrichum</taxon>
    </lineage>
</organism>